<reference evidence="2 3" key="1">
    <citation type="submission" date="2015-11" db="EMBL/GenBank/DDBJ databases">
        <title>Expanding the genomic diversity of Burkholderia species for the development of highly accurate diagnostics.</title>
        <authorList>
            <person name="Sahl J."/>
            <person name="Keim P."/>
            <person name="Wagner D."/>
        </authorList>
    </citation>
    <scope>NUCLEOTIDE SEQUENCE [LARGE SCALE GENOMIC DNA]</scope>
    <source>
        <strain evidence="2 3">RF32-BP12</strain>
    </source>
</reference>
<evidence type="ECO:0000313" key="2">
    <source>
        <dbReference type="EMBL" id="KVA09550.1"/>
    </source>
</evidence>
<organism evidence="2 3">
    <name type="scientific">Burkholderia latens</name>
    <dbReference type="NCBI Taxonomy" id="488446"/>
    <lineage>
        <taxon>Bacteria</taxon>
        <taxon>Pseudomonadati</taxon>
        <taxon>Pseudomonadota</taxon>
        <taxon>Betaproteobacteria</taxon>
        <taxon>Burkholderiales</taxon>
        <taxon>Burkholderiaceae</taxon>
        <taxon>Burkholderia</taxon>
        <taxon>Burkholderia cepacia complex</taxon>
    </lineage>
</organism>
<gene>
    <name evidence="2" type="ORF">WI41_13600</name>
</gene>
<dbReference type="AlphaFoldDB" id="A0AAP1G881"/>
<keyword evidence="1" id="KW-0812">Transmembrane</keyword>
<dbReference type="Proteomes" id="UP000056450">
    <property type="component" value="Unassembled WGS sequence"/>
</dbReference>
<dbReference type="EMBL" id="LOTQ01000017">
    <property type="protein sequence ID" value="KVA09550.1"/>
    <property type="molecule type" value="Genomic_DNA"/>
</dbReference>
<name>A0AAP1G881_9BURK</name>
<proteinExistence type="predicted"/>
<evidence type="ECO:0000256" key="1">
    <source>
        <dbReference type="SAM" id="Phobius"/>
    </source>
</evidence>
<feature type="transmembrane region" description="Helical" evidence="1">
    <location>
        <begin position="12"/>
        <end position="34"/>
    </location>
</feature>
<accession>A0AAP1G881</accession>
<keyword evidence="1" id="KW-1133">Transmembrane helix</keyword>
<keyword evidence="1" id="KW-0472">Membrane</keyword>
<comment type="caution">
    <text evidence="2">The sequence shown here is derived from an EMBL/GenBank/DDBJ whole genome shotgun (WGS) entry which is preliminary data.</text>
</comment>
<protein>
    <submittedName>
        <fullName evidence="2">Uncharacterized protein</fullName>
    </submittedName>
</protein>
<sequence>MTSKILRYTVRSMLWLVATTTVLVLLLFVLLMFARYEKDEGSCPDAPVGELEAKILAFAKEQGISLTDVRFTGTPRYHAGTLGWWGFDLSAREGDYVTTIDCTGRVSGFGTIQRLPDPPGPPK</sequence>
<evidence type="ECO:0000313" key="3">
    <source>
        <dbReference type="Proteomes" id="UP000056450"/>
    </source>
</evidence>
<dbReference type="RefSeq" id="WP_059545443.1">
    <property type="nucleotide sequence ID" value="NZ_LOTQ01000017.1"/>
</dbReference>